<dbReference type="RefSeq" id="WP_104982738.1">
    <property type="nucleotide sequence ID" value="NZ_CP012673.1"/>
</dbReference>
<proteinExistence type="inferred from homology"/>
<reference evidence="11 12" key="1">
    <citation type="submission" date="2015-09" db="EMBL/GenBank/DDBJ databases">
        <title>Sorangium comparison.</title>
        <authorList>
            <person name="Zaburannyi N."/>
            <person name="Bunk B."/>
            <person name="Overmann J."/>
            <person name="Mueller R."/>
        </authorList>
    </citation>
    <scope>NUCLEOTIDE SEQUENCE [LARGE SCALE GENOMIC DNA]</scope>
    <source>
        <strain evidence="11 12">So ce26</strain>
    </source>
</reference>
<dbReference type="InterPro" id="IPR036412">
    <property type="entry name" value="HAD-like_sf"/>
</dbReference>
<evidence type="ECO:0000256" key="10">
    <source>
        <dbReference type="ARBA" id="ARBA00080497"/>
    </source>
</evidence>
<dbReference type="InterPro" id="IPR001830">
    <property type="entry name" value="Glyco_trans_20"/>
</dbReference>
<organism evidence="11 12">
    <name type="scientific">Sorangium cellulosum</name>
    <name type="common">Polyangium cellulosum</name>
    <dbReference type="NCBI Taxonomy" id="56"/>
    <lineage>
        <taxon>Bacteria</taxon>
        <taxon>Pseudomonadati</taxon>
        <taxon>Myxococcota</taxon>
        <taxon>Polyangia</taxon>
        <taxon>Polyangiales</taxon>
        <taxon>Polyangiaceae</taxon>
        <taxon>Sorangium</taxon>
    </lineage>
</organism>
<evidence type="ECO:0000256" key="6">
    <source>
        <dbReference type="ARBA" id="ARBA00055920"/>
    </source>
</evidence>
<dbReference type="InterPro" id="IPR006379">
    <property type="entry name" value="HAD-SF_hydro_IIB"/>
</dbReference>
<comment type="catalytic activity">
    <reaction evidence="5">
        <text>ADP-alpha-D-glucose + sn-glycerol 3-phosphate = 2-O-(alpha-D-glucopyranosyl)-sn-glycerol 3-phosphate + ADP + H(+)</text>
        <dbReference type="Rhea" id="RHEA:12881"/>
        <dbReference type="ChEBI" id="CHEBI:15378"/>
        <dbReference type="ChEBI" id="CHEBI:57498"/>
        <dbReference type="ChEBI" id="CHEBI:57597"/>
        <dbReference type="ChEBI" id="CHEBI:87089"/>
        <dbReference type="ChEBI" id="CHEBI:456216"/>
        <dbReference type="EC" id="2.4.1.213"/>
    </reaction>
</comment>
<dbReference type="PANTHER" id="PTHR10788">
    <property type="entry name" value="TREHALOSE-6-PHOSPHATE SYNTHASE"/>
    <property type="match status" value="1"/>
</dbReference>
<dbReference type="Gene3D" id="3.30.70.1020">
    <property type="entry name" value="Trehalose-6-phosphate phosphatase related protein, domain 2"/>
    <property type="match status" value="1"/>
</dbReference>
<comment type="similarity">
    <text evidence="2">Belongs to the glycosyltransferase 20 family.</text>
</comment>
<gene>
    <name evidence="11" type="ORF">SOCE26_056360</name>
</gene>
<dbReference type="FunFam" id="3.40.50.2000:FF:000010">
    <property type="entry name" value="Alpha,alpha-trehalose-phosphate synthase"/>
    <property type="match status" value="1"/>
</dbReference>
<dbReference type="GO" id="GO:0005829">
    <property type="term" value="C:cytosol"/>
    <property type="evidence" value="ECO:0007669"/>
    <property type="project" value="TreeGrafter"/>
</dbReference>
<keyword evidence="4" id="KW-0808">Transferase</keyword>
<dbReference type="Proteomes" id="UP000238348">
    <property type="component" value="Chromosome"/>
</dbReference>
<dbReference type="InterPro" id="IPR003337">
    <property type="entry name" value="Trehalose_PPase"/>
</dbReference>
<comment type="similarity">
    <text evidence="1">In the C-terminal section; belongs to the trehalose phosphatase family.</text>
</comment>
<evidence type="ECO:0000256" key="4">
    <source>
        <dbReference type="ARBA" id="ARBA00022679"/>
    </source>
</evidence>
<name>A0A2L0EY06_SORCE</name>
<dbReference type="CDD" id="cd01627">
    <property type="entry name" value="HAD_TPP"/>
    <property type="match status" value="1"/>
</dbReference>
<dbReference type="SUPFAM" id="SSF56784">
    <property type="entry name" value="HAD-like"/>
    <property type="match status" value="1"/>
</dbReference>
<dbReference type="Pfam" id="PF02358">
    <property type="entry name" value="Trehalose_PPase"/>
    <property type="match status" value="1"/>
</dbReference>
<dbReference type="CDD" id="cd03788">
    <property type="entry name" value="GT20_TPS"/>
    <property type="match status" value="1"/>
</dbReference>
<dbReference type="GO" id="GO:0033828">
    <property type="term" value="F:glucosylglycerol-phosphate synthase activity"/>
    <property type="evidence" value="ECO:0007669"/>
    <property type="project" value="UniProtKB-EC"/>
</dbReference>
<dbReference type="Gene3D" id="3.40.50.2000">
    <property type="entry name" value="Glycogen Phosphorylase B"/>
    <property type="match status" value="2"/>
</dbReference>
<dbReference type="EC" id="2.4.1.213" evidence="8"/>
<keyword evidence="3" id="KW-0328">Glycosyltransferase</keyword>
<dbReference type="OrthoDB" id="9815690at2"/>
<sequence length="727" mass="80108">MARLLIVSNRLPISVRVDRGALCLSRSSGGLAAAMRGPHERLNALWIGWPGDVGVLSAEQREDADAALEGLRAVPVHLGAAEQRRFYDGFSNGVLWPLFHYLLDKVNLDAELDWEAYQRVNERFADVVAAQYTPGDAIWVHDYQLMLLPALLRRRLPGARIGFFLHVPFPSAEVFRILPWRQEILRGLLGADLLGFHTAAYRRNFAASAAHVLETDPDEAAIEHDGRKVALGVHPISIDAAEIERLAGHPGVRAEAARIRAEARGRRIVLGIDRLDYTKGIPRRLLAIERFLEREPELGEQVRFIQLAVPTREASGAYADFRRVVHEMVGRINGQHGTTYATPIHFMHRALPVEQVVALYLAADVMLVTPLRDGMNLVAKEYVAARVDDDGALILSEFAGAAAELAEAIAVNPYDIGSVAAAVKQALTMPRAEQQVRMAALRRRVAAHDVHVWAQSFLDDLDRAAAAGPGAAALPARREVPESVVEHVRRAPERVWILDYDGTLVPFAPVPDLAAPDEDLLALLRALSERDRVHVVSGRRRADIERWFGALPLHLHAEHGFWSRPRRCDDWVALGPDAAAWKGEIRALLDDVTRRTPGSFIEEKTVTLAWHYRAAEPELAGEHARELRARLAEQIAGGELELLAGAKVLEIRPRGVHKGRVVPLILDDVPASAAVIAIGDDRTDEDIFAALPPSACTIHVGNERSLAAYRLPDAGAVRRLLRSSMVA</sequence>
<dbReference type="NCBIfam" id="TIGR00685">
    <property type="entry name" value="T6PP"/>
    <property type="match status" value="1"/>
</dbReference>
<evidence type="ECO:0000313" key="11">
    <source>
        <dbReference type="EMBL" id="AUX44173.1"/>
    </source>
</evidence>
<dbReference type="EMBL" id="CP012673">
    <property type="protein sequence ID" value="AUX44173.1"/>
    <property type="molecule type" value="Genomic_DNA"/>
</dbReference>
<evidence type="ECO:0000256" key="9">
    <source>
        <dbReference type="ARBA" id="ARBA00069974"/>
    </source>
</evidence>
<comment type="function">
    <text evidence="6">Involved in salt tolerance by producing GG-phosphate from ADP-glucose and glycerol-3-phosphate (G3P), an intermediate in the synthesis of the osmolyte glucosylglycerol (GG).</text>
</comment>
<dbReference type="SUPFAM" id="SSF53756">
    <property type="entry name" value="UDP-Glycosyltransferase/glycogen phosphorylase"/>
    <property type="match status" value="1"/>
</dbReference>
<dbReference type="GO" id="GO:0005992">
    <property type="term" value="P:trehalose biosynthetic process"/>
    <property type="evidence" value="ECO:0007669"/>
    <property type="project" value="InterPro"/>
</dbReference>
<evidence type="ECO:0000313" key="12">
    <source>
        <dbReference type="Proteomes" id="UP000238348"/>
    </source>
</evidence>
<dbReference type="InterPro" id="IPR023214">
    <property type="entry name" value="HAD_sf"/>
</dbReference>
<evidence type="ECO:0000256" key="3">
    <source>
        <dbReference type="ARBA" id="ARBA00022676"/>
    </source>
</evidence>
<dbReference type="Gene3D" id="3.40.50.1000">
    <property type="entry name" value="HAD superfamily/HAD-like"/>
    <property type="match status" value="1"/>
</dbReference>
<dbReference type="AlphaFoldDB" id="A0A2L0EY06"/>
<dbReference type="PANTHER" id="PTHR10788:SF106">
    <property type="entry name" value="BCDNA.GH08860"/>
    <property type="match status" value="1"/>
</dbReference>
<evidence type="ECO:0000256" key="8">
    <source>
        <dbReference type="ARBA" id="ARBA00066821"/>
    </source>
</evidence>
<evidence type="ECO:0000256" key="5">
    <source>
        <dbReference type="ARBA" id="ARBA00052754"/>
    </source>
</evidence>
<evidence type="ECO:0000256" key="1">
    <source>
        <dbReference type="ARBA" id="ARBA00006330"/>
    </source>
</evidence>
<evidence type="ECO:0000256" key="2">
    <source>
        <dbReference type="ARBA" id="ARBA00008799"/>
    </source>
</evidence>
<protein>
    <recommendedName>
        <fullName evidence="9">Glucosylglycerol-phosphate synthase</fullName>
        <ecNumber evidence="8">2.4.1.213</ecNumber>
    </recommendedName>
    <alternativeName>
        <fullName evidence="10">Glucosyl-glycerol-phosphate synthase</fullName>
    </alternativeName>
</protein>
<comment type="pathway">
    <text evidence="7">Glycan metabolism; glucosylglycerol biosynthesis.</text>
</comment>
<dbReference type="Pfam" id="PF00982">
    <property type="entry name" value="Glyco_transf_20"/>
    <property type="match status" value="1"/>
</dbReference>
<accession>A0A2L0EY06</accession>
<dbReference type="NCBIfam" id="NF011071">
    <property type="entry name" value="PRK14501.1"/>
    <property type="match status" value="1"/>
</dbReference>
<dbReference type="NCBIfam" id="TIGR01484">
    <property type="entry name" value="HAD-SF-IIB"/>
    <property type="match status" value="1"/>
</dbReference>
<evidence type="ECO:0000256" key="7">
    <source>
        <dbReference type="ARBA" id="ARBA00060702"/>
    </source>
</evidence>
<dbReference type="GO" id="GO:0003825">
    <property type="term" value="F:alpha,alpha-trehalose-phosphate synthase (UDP-forming) activity"/>
    <property type="evidence" value="ECO:0007669"/>
    <property type="project" value="TreeGrafter"/>
</dbReference>
<dbReference type="GO" id="GO:0004805">
    <property type="term" value="F:trehalose-phosphatase activity"/>
    <property type="evidence" value="ECO:0007669"/>
    <property type="project" value="TreeGrafter"/>
</dbReference>